<proteinExistence type="predicted"/>
<name>A0A2T3NIE0_9GAMM</name>
<accession>A0A2T3NIE0</accession>
<dbReference type="AlphaFoldDB" id="A0A2T3NIE0"/>
<comment type="caution">
    <text evidence="1">The sequence shown here is derived from an EMBL/GenBank/DDBJ whole genome shotgun (WGS) entry which is preliminary data.</text>
</comment>
<gene>
    <name evidence="1" type="ORF">C9I98_21580</name>
</gene>
<dbReference type="Proteomes" id="UP000241771">
    <property type="component" value="Unassembled WGS sequence"/>
</dbReference>
<evidence type="ECO:0000313" key="1">
    <source>
        <dbReference type="EMBL" id="PSW14779.1"/>
    </source>
</evidence>
<dbReference type="EMBL" id="PYMA01000018">
    <property type="protein sequence ID" value="PSW14779.1"/>
    <property type="molecule type" value="Genomic_DNA"/>
</dbReference>
<dbReference type="OrthoDB" id="5820033at2"/>
<keyword evidence="2" id="KW-1185">Reference proteome</keyword>
<reference evidence="1 2" key="1">
    <citation type="submission" date="2018-01" db="EMBL/GenBank/DDBJ databases">
        <title>Whole genome sequencing of Histamine producing bacteria.</title>
        <authorList>
            <person name="Butler K."/>
        </authorList>
    </citation>
    <scope>NUCLEOTIDE SEQUENCE [LARGE SCALE GENOMIC DNA]</scope>
    <source>
        <strain evidence="1 2">DSM 100436</strain>
    </source>
</reference>
<sequence length="105" mass="10926">MRIADGNKIDLKAPAGGFTKDVPVKYGSLIVVPNYSGPEGQVVSCTYRGLFDGPIKAGDTSAFESEPAYFHNGEFTKTAPTADGSVKVPVGVFTDGCVLLTGVLV</sequence>
<evidence type="ECO:0000313" key="2">
    <source>
        <dbReference type="Proteomes" id="UP000241771"/>
    </source>
</evidence>
<protein>
    <submittedName>
        <fullName evidence="1">Uncharacterized protein</fullName>
    </submittedName>
</protein>
<dbReference type="RefSeq" id="WP_036817365.1">
    <property type="nucleotide sequence ID" value="NZ_JGVO01000071.1"/>
</dbReference>
<organism evidence="1 2">
    <name type="scientific">Photobacterium sanctipauli</name>
    <dbReference type="NCBI Taxonomy" id="1342794"/>
    <lineage>
        <taxon>Bacteria</taxon>
        <taxon>Pseudomonadati</taxon>
        <taxon>Pseudomonadota</taxon>
        <taxon>Gammaproteobacteria</taxon>
        <taxon>Vibrionales</taxon>
        <taxon>Vibrionaceae</taxon>
        <taxon>Photobacterium</taxon>
    </lineage>
</organism>